<comment type="caution">
    <text evidence="3">The sequence shown here is derived from an EMBL/GenBank/DDBJ whole genome shotgun (WGS) entry which is preliminary data.</text>
</comment>
<feature type="coiled-coil region" evidence="1">
    <location>
        <begin position="46"/>
        <end position="85"/>
    </location>
</feature>
<protein>
    <submittedName>
        <fullName evidence="3">Uncharacterized protein</fullName>
    </submittedName>
</protein>
<sequence>MKKYLYIVFAIFLLVVFTGITLAKSDKSENSEDENSNKPIYVGRQLENTIRNTERLQERLLDTNNEDVEAEVEDIKDEQVDADTEIDNSLNDMKARPSIVKFIMGPDYKNAGQVRSQIVQLRNQIEKLTRLKDKLSTTNVATIDETIASLNSDLYDIELKLSEQLKGFSLLGWLSKLLANFTVVATPTPTGSSVPTVVPSPSASPEASSSPVPTETP</sequence>
<proteinExistence type="predicted"/>
<evidence type="ECO:0000256" key="2">
    <source>
        <dbReference type="SAM" id="MobiDB-lite"/>
    </source>
</evidence>
<gene>
    <name evidence="3" type="ORF">UR21_C0005G0029</name>
</gene>
<organism evidence="3 4">
    <name type="scientific">Candidatus Woesebacteria bacterium GW2011_GWC2_31_9</name>
    <dbReference type="NCBI Taxonomy" id="1618586"/>
    <lineage>
        <taxon>Bacteria</taxon>
        <taxon>Candidatus Woeseibacteriota</taxon>
    </lineage>
</organism>
<accession>A0A0G0BL82</accession>
<feature type="coiled-coil region" evidence="1">
    <location>
        <begin position="111"/>
        <end position="138"/>
    </location>
</feature>
<keyword evidence="1" id="KW-0175">Coiled coil</keyword>
<dbReference type="AlphaFoldDB" id="A0A0G0BL82"/>
<name>A0A0G0BL82_9BACT</name>
<evidence type="ECO:0000313" key="3">
    <source>
        <dbReference type="EMBL" id="KKP31807.1"/>
    </source>
</evidence>
<evidence type="ECO:0000313" key="4">
    <source>
        <dbReference type="Proteomes" id="UP000034803"/>
    </source>
</evidence>
<reference evidence="3 4" key="1">
    <citation type="journal article" date="2015" name="Nature">
        <title>rRNA introns, odd ribosomes, and small enigmatic genomes across a large radiation of phyla.</title>
        <authorList>
            <person name="Brown C.T."/>
            <person name="Hug L.A."/>
            <person name="Thomas B.C."/>
            <person name="Sharon I."/>
            <person name="Castelle C.J."/>
            <person name="Singh A."/>
            <person name="Wilkins M.J."/>
            <person name="Williams K.H."/>
            <person name="Banfield J.F."/>
        </authorList>
    </citation>
    <scope>NUCLEOTIDE SEQUENCE [LARGE SCALE GENOMIC DNA]</scope>
</reference>
<dbReference type="EMBL" id="LBOI01000005">
    <property type="protein sequence ID" value="KKP31807.1"/>
    <property type="molecule type" value="Genomic_DNA"/>
</dbReference>
<evidence type="ECO:0000256" key="1">
    <source>
        <dbReference type="SAM" id="Coils"/>
    </source>
</evidence>
<dbReference type="Proteomes" id="UP000034803">
    <property type="component" value="Unassembled WGS sequence"/>
</dbReference>
<feature type="region of interest" description="Disordered" evidence="2">
    <location>
        <begin position="189"/>
        <end position="217"/>
    </location>
</feature>